<feature type="region of interest" description="Disordered" evidence="1">
    <location>
        <begin position="1"/>
        <end position="47"/>
    </location>
</feature>
<dbReference type="AlphaFoldDB" id="A0A4U5MMW7"/>
<organism evidence="3 4">
    <name type="scientific">Steinernema carpocapsae</name>
    <name type="common">Entomopathogenic nematode</name>
    <dbReference type="NCBI Taxonomy" id="34508"/>
    <lineage>
        <taxon>Eukaryota</taxon>
        <taxon>Metazoa</taxon>
        <taxon>Ecdysozoa</taxon>
        <taxon>Nematoda</taxon>
        <taxon>Chromadorea</taxon>
        <taxon>Rhabditida</taxon>
        <taxon>Tylenchina</taxon>
        <taxon>Panagrolaimomorpha</taxon>
        <taxon>Strongyloidoidea</taxon>
        <taxon>Steinernematidae</taxon>
        <taxon>Steinernema</taxon>
    </lineage>
</organism>
<proteinExistence type="predicted"/>
<reference evidence="3 4" key="1">
    <citation type="journal article" date="2015" name="Genome Biol.">
        <title>Comparative genomics of Steinernema reveals deeply conserved gene regulatory networks.</title>
        <authorList>
            <person name="Dillman A.R."/>
            <person name="Macchietto M."/>
            <person name="Porter C.F."/>
            <person name="Rogers A."/>
            <person name="Williams B."/>
            <person name="Antoshechkin I."/>
            <person name="Lee M.M."/>
            <person name="Goodwin Z."/>
            <person name="Lu X."/>
            <person name="Lewis E.E."/>
            <person name="Goodrich-Blair H."/>
            <person name="Stock S.P."/>
            <person name="Adams B.J."/>
            <person name="Sternberg P.W."/>
            <person name="Mortazavi A."/>
        </authorList>
    </citation>
    <scope>NUCLEOTIDE SEQUENCE [LARGE SCALE GENOMIC DNA]</scope>
    <source>
        <strain evidence="3 4">ALL</strain>
    </source>
</reference>
<evidence type="ECO:0000256" key="1">
    <source>
        <dbReference type="SAM" id="MobiDB-lite"/>
    </source>
</evidence>
<protein>
    <submittedName>
        <fullName evidence="3">Uncharacterized protein</fullName>
    </submittedName>
</protein>
<dbReference type="Proteomes" id="UP000298663">
    <property type="component" value="Unassembled WGS sequence"/>
</dbReference>
<gene>
    <name evidence="3" type="ORF">L596_022828</name>
</gene>
<comment type="caution">
    <text evidence="3">The sequence shown here is derived from an EMBL/GenBank/DDBJ whole genome shotgun (WGS) entry which is preliminary data.</text>
</comment>
<evidence type="ECO:0000256" key="2">
    <source>
        <dbReference type="SAM" id="Phobius"/>
    </source>
</evidence>
<feature type="transmembrane region" description="Helical" evidence="2">
    <location>
        <begin position="94"/>
        <end position="115"/>
    </location>
</feature>
<dbReference type="EMBL" id="AZBU02000007">
    <property type="protein sequence ID" value="TKR70857.1"/>
    <property type="molecule type" value="Genomic_DNA"/>
</dbReference>
<keyword evidence="2" id="KW-0472">Membrane</keyword>
<evidence type="ECO:0000313" key="4">
    <source>
        <dbReference type="Proteomes" id="UP000298663"/>
    </source>
</evidence>
<name>A0A4U5MMW7_STECR</name>
<accession>A0A4U5MMW7</accession>
<feature type="compositionally biased region" description="Basic and acidic residues" evidence="1">
    <location>
        <begin position="11"/>
        <end position="24"/>
    </location>
</feature>
<keyword evidence="2" id="KW-1133">Transmembrane helix</keyword>
<sequence length="133" mass="15418">MRGPSPVVRGGLRETDRRQHRDSPPRPPRRFWRTVPSRAREEPRHSKFEEPFWRNRTAIVSFRTSFNSTRASSPFFSEFFATISSAVPNFPLTLLSFPFIPLICLLLLLFVLFILRRALRFTDSPLPASPCDA</sequence>
<reference evidence="3 4" key="2">
    <citation type="journal article" date="2019" name="G3 (Bethesda)">
        <title>Hybrid Assembly of the Genome of the Entomopathogenic Nematode Steinernema carpocapsae Identifies the X-Chromosome.</title>
        <authorList>
            <person name="Serra L."/>
            <person name="Macchietto M."/>
            <person name="Macias-Munoz A."/>
            <person name="McGill C.J."/>
            <person name="Rodriguez I.M."/>
            <person name="Rodriguez B."/>
            <person name="Murad R."/>
            <person name="Mortazavi A."/>
        </authorList>
    </citation>
    <scope>NUCLEOTIDE SEQUENCE [LARGE SCALE GENOMIC DNA]</scope>
    <source>
        <strain evidence="3 4">ALL</strain>
    </source>
</reference>
<feature type="compositionally biased region" description="Basic and acidic residues" evidence="1">
    <location>
        <begin position="38"/>
        <end position="47"/>
    </location>
</feature>
<keyword evidence="4" id="KW-1185">Reference proteome</keyword>
<keyword evidence="2" id="KW-0812">Transmembrane</keyword>
<evidence type="ECO:0000313" key="3">
    <source>
        <dbReference type="EMBL" id="TKR70857.1"/>
    </source>
</evidence>